<name>A0A9D4ZPW0_ADICA</name>
<dbReference type="AlphaFoldDB" id="A0A9D4ZPW0"/>
<comment type="caution">
    <text evidence="1">The sequence shown here is derived from an EMBL/GenBank/DDBJ whole genome shotgun (WGS) entry which is preliminary data.</text>
</comment>
<protein>
    <recommendedName>
        <fullName evidence="3">FCP1 homology domain-containing protein</fullName>
    </recommendedName>
</protein>
<dbReference type="OrthoDB" id="1711508at2759"/>
<dbReference type="Gene3D" id="3.40.50.1000">
    <property type="entry name" value="HAD superfamily/HAD-like"/>
    <property type="match status" value="1"/>
</dbReference>
<reference evidence="1" key="1">
    <citation type="submission" date="2021-01" db="EMBL/GenBank/DDBJ databases">
        <title>Adiantum capillus-veneris genome.</title>
        <authorList>
            <person name="Fang Y."/>
            <person name="Liao Q."/>
        </authorList>
    </citation>
    <scope>NUCLEOTIDE SEQUENCE</scope>
    <source>
        <strain evidence="1">H3</strain>
        <tissue evidence="1">Leaf</tissue>
    </source>
</reference>
<evidence type="ECO:0000313" key="2">
    <source>
        <dbReference type="Proteomes" id="UP000886520"/>
    </source>
</evidence>
<dbReference type="Proteomes" id="UP000886520">
    <property type="component" value="Chromosome 3"/>
</dbReference>
<dbReference type="InterPro" id="IPR036412">
    <property type="entry name" value="HAD-like_sf"/>
</dbReference>
<keyword evidence="2" id="KW-1185">Reference proteome</keyword>
<organism evidence="1 2">
    <name type="scientific">Adiantum capillus-veneris</name>
    <name type="common">Maidenhair fern</name>
    <dbReference type="NCBI Taxonomy" id="13818"/>
    <lineage>
        <taxon>Eukaryota</taxon>
        <taxon>Viridiplantae</taxon>
        <taxon>Streptophyta</taxon>
        <taxon>Embryophyta</taxon>
        <taxon>Tracheophyta</taxon>
        <taxon>Polypodiopsida</taxon>
        <taxon>Polypodiidae</taxon>
        <taxon>Polypodiales</taxon>
        <taxon>Pteridineae</taxon>
        <taxon>Pteridaceae</taxon>
        <taxon>Vittarioideae</taxon>
        <taxon>Adiantum</taxon>
    </lineage>
</organism>
<accession>A0A9D4ZPW0</accession>
<dbReference type="InterPro" id="IPR023214">
    <property type="entry name" value="HAD_sf"/>
</dbReference>
<dbReference type="EMBL" id="JABFUD020000002">
    <property type="protein sequence ID" value="KAI5083438.1"/>
    <property type="molecule type" value="Genomic_DNA"/>
</dbReference>
<evidence type="ECO:0008006" key="3">
    <source>
        <dbReference type="Google" id="ProtNLM"/>
    </source>
</evidence>
<sequence>MFEIFDIGLWSSMREQNLIPIMELIKSKYEEAGYGKTFFKFCLHQGHCEERHSDDGRRSSFNVLFVKNFRSQMVAPYITGPFDTILVDDNPEKAIENPSHTLITLRSYEGASNDNVPLVHLLISRRSTHVSWLSI</sequence>
<gene>
    <name evidence="1" type="ORF">GOP47_0003181</name>
</gene>
<dbReference type="SUPFAM" id="SSF56784">
    <property type="entry name" value="HAD-like"/>
    <property type="match status" value="1"/>
</dbReference>
<proteinExistence type="predicted"/>
<evidence type="ECO:0000313" key="1">
    <source>
        <dbReference type="EMBL" id="KAI5083438.1"/>
    </source>
</evidence>